<evidence type="ECO:0000313" key="1">
    <source>
        <dbReference type="EMBL" id="AXQ70240.1"/>
    </source>
</evidence>
<gene>
    <name evidence="1" type="ORF">vsip_55</name>
</gene>
<reference evidence="1" key="1">
    <citation type="submission" date="2018-06" db="EMBL/GenBank/DDBJ databases">
        <title>Complete genome sequence of Salmonella Infantis bacteriophage VSiP.</title>
        <authorList>
            <person name="Volozhantsev N."/>
            <person name="Denisenko E."/>
            <person name="Verevkin V."/>
            <person name="Myakinina V."/>
            <person name="Kislichkina A."/>
            <person name="Krasilnikova V."/>
        </authorList>
    </citation>
    <scope>NUCLEOTIDE SEQUENCE [LARGE SCALE GENOMIC DNA]</scope>
</reference>
<sequence>MINYRYVTLEQALKDFENGWISVCHGDDHCASVKLEAE</sequence>
<proteinExistence type="predicted"/>
<dbReference type="Proteomes" id="UP000262209">
    <property type="component" value="Segment"/>
</dbReference>
<name>A0A385EF09_9CAUD</name>
<accession>A0A385EF09</accession>
<organism evidence="1">
    <name type="scientific">Salmonella virus VSiP</name>
    <dbReference type="NCBI Taxonomy" id="2301721"/>
    <lineage>
        <taxon>Viruses</taxon>
        <taxon>Duplodnaviria</taxon>
        <taxon>Heunggongvirae</taxon>
        <taxon>Uroviricota</taxon>
        <taxon>Caudoviricetes</taxon>
        <taxon>Sarkviridae</taxon>
        <taxon>Guernseyvirinae</taxon>
        <taxon>Cornellvirus</taxon>
        <taxon>Cornellvirus VSiP</taxon>
    </lineage>
</organism>
<protein>
    <submittedName>
        <fullName evidence="1">Uncharacterized protein</fullName>
    </submittedName>
</protein>
<keyword evidence="2" id="KW-1185">Reference proteome</keyword>
<dbReference type="EMBL" id="MH424444">
    <property type="protein sequence ID" value="AXQ70240.1"/>
    <property type="molecule type" value="Genomic_DNA"/>
</dbReference>
<evidence type="ECO:0000313" key="2">
    <source>
        <dbReference type="Proteomes" id="UP000262209"/>
    </source>
</evidence>